<reference evidence="1" key="2">
    <citation type="submission" date="2023-02" db="EMBL/GenBank/DDBJ databases">
        <authorList>
            <consortium name="DOE Joint Genome Institute"/>
            <person name="Mondo S.J."/>
            <person name="Chang Y."/>
            <person name="Wang Y."/>
            <person name="Ahrendt S."/>
            <person name="Andreopoulos W."/>
            <person name="Barry K."/>
            <person name="Beard J."/>
            <person name="Benny G.L."/>
            <person name="Blankenship S."/>
            <person name="Bonito G."/>
            <person name="Cuomo C."/>
            <person name="Desiro A."/>
            <person name="Gervers K.A."/>
            <person name="Hundley H."/>
            <person name="Kuo A."/>
            <person name="LaButti K."/>
            <person name="Lang B.F."/>
            <person name="Lipzen A."/>
            <person name="O'Donnell K."/>
            <person name="Pangilinan J."/>
            <person name="Reynolds N."/>
            <person name="Sandor L."/>
            <person name="Smith M.W."/>
            <person name="Tsang A."/>
            <person name="Grigoriev I.V."/>
            <person name="Stajich J.E."/>
            <person name="Spatafora J.W."/>
        </authorList>
    </citation>
    <scope>NUCLEOTIDE SEQUENCE</scope>
    <source>
        <strain evidence="1">RSA 2281</strain>
    </source>
</reference>
<dbReference type="Proteomes" id="UP001209540">
    <property type="component" value="Unassembled WGS sequence"/>
</dbReference>
<evidence type="ECO:0000313" key="1">
    <source>
        <dbReference type="EMBL" id="KAI9274581.1"/>
    </source>
</evidence>
<protein>
    <submittedName>
        <fullName evidence="1">Uncharacterized protein</fullName>
    </submittedName>
</protein>
<comment type="caution">
    <text evidence="1">The sequence shown here is derived from an EMBL/GenBank/DDBJ whole genome shotgun (WGS) entry which is preliminary data.</text>
</comment>
<sequence length="160" mass="18669">MVLYMNIDSLDMHVHKRHFLKATNINHYSEEDFKVKFWAHILEELFSTTEALLHCSPEADKFYKTILSSDQFKQADYIAIPPLRGLSAKCLEVFEELNNESITLFTSTTVCSESISKNIHKLQVKYSERMDSDMYKMLGVLQQEVKEFKKFFNLIIAVTS</sequence>
<reference evidence="1" key="1">
    <citation type="journal article" date="2022" name="IScience">
        <title>Evolution of zygomycete secretomes and the origins of terrestrial fungal ecologies.</title>
        <authorList>
            <person name="Chang Y."/>
            <person name="Wang Y."/>
            <person name="Mondo S."/>
            <person name="Ahrendt S."/>
            <person name="Andreopoulos W."/>
            <person name="Barry K."/>
            <person name="Beard J."/>
            <person name="Benny G.L."/>
            <person name="Blankenship S."/>
            <person name="Bonito G."/>
            <person name="Cuomo C."/>
            <person name="Desiro A."/>
            <person name="Gervers K.A."/>
            <person name="Hundley H."/>
            <person name="Kuo A."/>
            <person name="LaButti K."/>
            <person name="Lang B.F."/>
            <person name="Lipzen A."/>
            <person name="O'Donnell K."/>
            <person name="Pangilinan J."/>
            <person name="Reynolds N."/>
            <person name="Sandor L."/>
            <person name="Smith M.E."/>
            <person name="Tsang A."/>
            <person name="Grigoriev I.V."/>
            <person name="Stajich J.E."/>
            <person name="Spatafora J.W."/>
        </authorList>
    </citation>
    <scope>NUCLEOTIDE SEQUENCE</scope>
    <source>
        <strain evidence="1">RSA 2281</strain>
    </source>
</reference>
<proteinExistence type="predicted"/>
<gene>
    <name evidence="1" type="ORF">BDA99DRAFT_533208</name>
</gene>
<dbReference type="EMBL" id="JAIXMP010000004">
    <property type="protein sequence ID" value="KAI9274581.1"/>
    <property type="molecule type" value="Genomic_DNA"/>
</dbReference>
<organism evidence="1 2">
    <name type="scientific">Phascolomyces articulosus</name>
    <dbReference type="NCBI Taxonomy" id="60185"/>
    <lineage>
        <taxon>Eukaryota</taxon>
        <taxon>Fungi</taxon>
        <taxon>Fungi incertae sedis</taxon>
        <taxon>Mucoromycota</taxon>
        <taxon>Mucoromycotina</taxon>
        <taxon>Mucoromycetes</taxon>
        <taxon>Mucorales</taxon>
        <taxon>Lichtheimiaceae</taxon>
        <taxon>Phascolomyces</taxon>
    </lineage>
</organism>
<evidence type="ECO:0000313" key="2">
    <source>
        <dbReference type="Proteomes" id="UP001209540"/>
    </source>
</evidence>
<keyword evidence="2" id="KW-1185">Reference proteome</keyword>
<accession>A0AAD5PIK3</accession>
<name>A0AAD5PIK3_9FUNG</name>
<dbReference type="AlphaFoldDB" id="A0AAD5PIK3"/>